<dbReference type="Gene3D" id="3.40.50.1820">
    <property type="entry name" value="alpha/beta hydrolase"/>
    <property type="match status" value="1"/>
</dbReference>
<evidence type="ECO:0000313" key="2">
    <source>
        <dbReference type="Proteomes" id="UP001194696"/>
    </source>
</evidence>
<dbReference type="SUPFAM" id="SSF53474">
    <property type="entry name" value="alpha/beta-Hydrolases"/>
    <property type="match status" value="1"/>
</dbReference>
<keyword evidence="2" id="KW-1185">Reference proteome</keyword>
<proteinExistence type="predicted"/>
<sequence>MEIPLTNWIYMGPRFVAKGYCVFALTYRQNPKFPLLADKVDMLGHSQGSVMPRYRMKYLGGAAKIRKSAGIGSVQYGSTLVGIVPLAKALGLFGPIKKIIDPLCEACYQFALNSTILNDLNEGGTLFLELAIFLLPLNNNPRVHNQVLQDWCGIDIQGHVSVAYDPITWNGLHAYFTPSADQKINCLDAFQ</sequence>
<dbReference type="InterPro" id="IPR029058">
    <property type="entry name" value="AB_hydrolase_fold"/>
</dbReference>
<dbReference type="EMBL" id="JAAAIM010000991">
    <property type="protein sequence ID" value="KAG0282854.1"/>
    <property type="molecule type" value="Genomic_DNA"/>
</dbReference>
<comment type="caution">
    <text evidence="1">The sequence shown here is derived from an EMBL/GenBank/DDBJ whole genome shotgun (WGS) entry which is preliminary data.</text>
</comment>
<evidence type="ECO:0000313" key="1">
    <source>
        <dbReference type="EMBL" id="KAG0282854.1"/>
    </source>
</evidence>
<reference evidence="1 2" key="1">
    <citation type="journal article" date="2020" name="Fungal Divers.">
        <title>Resolving the Mortierellaceae phylogeny through synthesis of multi-gene phylogenetics and phylogenomics.</title>
        <authorList>
            <person name="Vandepol N."/>
            <person name="Liber J."/>
            <person name="Desiro A."/>
            <person name="Na H."/>
            <person name="Kennedy M."/>
            <person name="Barry K."/>
            <person name="Grigoriev I.V."/>
            <person name="Miller A.N."/>
            <person name="O'Donnell K."/>
            <person name="Stajich J.E."/>
            <person name="Bonito G."/>
        </authorList>
    </citation>
    <scope>NUCLEOTIDE SEQUENCE [LARGE SCALE GENOMIC DNA]</scope>
    <source>
        <strain evidence="1 2">AD045</strain>
    </source>
</reference>
<organism evidence="1 2">
    <name type="scientific">Linnemannia gamsii</name>
    <dbReference type="NCBI Taxonomy" id="64522"/>
    <lineage>
        <taxon>Eukaryota</taxon>
        <taxon>Fungi</taxon>
        <taxon>Fungi incertae sedis</taxon>
        <taxon>Mucoromycota</taxon>
        <taxon>Mortierellomycotina</taxon>
        <taxon>Mortierellomycetes</taxon>
        <taxon>Mortierellales</taxon>
        <taxon>Mortierellaceae</taxon>
        <taxon>Linnemannia</taxon>
    </lineage>
</organism>
<protein>
    <submittedName>
        <fullName evidence="1">Uncharacterized protein</fullName>
    </submittedName>
</protein>
<dbReference type="Proteomes" id="UP001194696">
    <property type="component" value="Unassembled WGS sequence"/>
</dbReference>
<accession>A0ABQ7JQ06</accession>
<name>A0ABQ7JQ06_9FUNG</name>
<gene>
    <name evidence="1" type="ORF">BGZ96_012788</name>
</gene>